<dbReference type="HOGENOM" id="CLU_944543_0_0_1"/>
<feature type="transmembrane region" description="Helical" evidence="1">
    <location>
        <begin position="6"/>
        <end position="26"/>
    </location>
</feature>
<proteinExistence type="predicted"/>
<keyword evidence="1" id="KW-0472">Membrane</keyword>
<evidence type="ECO:0000256" key="1">
    <source>
        <dbReference type="SAM" id="Phobius"/>
    </source>
</evidence>
<dbReference type="Proteomes" id="UP000006591">
    <property type="component" value="Chromosome 6"/>
</dbReference>
<keyword evidence="3" id="KW-1185">Reference proteome</keyword>
<sequence>MGPTAFASLLVGAGICTAWIAASMVLEPVHQHSKGLPRRQLACGPPCLSFAFWIDSFVSSLSRPPLVLASSLLSHGVRGPLRPRHILEADKQSSGPGFARRGSLLPWFLNLFISTAKVFRGGSSRADPPVFPSLSGSTRSCLLCLVLLSYLLRPCCPTAFAGLFVRGYFSLPSFPSLSLLADLCIVHHVFSDCCAFVLLLCALDQAYLFAVFVFNAVRSRVRFPGSCLCVTHMVGCCGANGRRVSLCSRCVRWSVRVSSPAAYKDFSFPFSSLHGFPHSACFLFLHLVLSCFKLL</sequence>
<dbReference type="AlphaFoldDB" id="A0A0E0HQ46"/>
<name>A0A0E0HQ46_ORYNI</name>
<feature type="transmembrane region" description="Helical" evidence="1">
    <location>
        <begin position="189"/>
        <end position="214"/>
    </location>
</feature>
<dbReference type="EnsemblPlants" id="ONIVA06G15560.1">
    <property type="protein sequence ID" value="ONIVA06G15560.1"/>
    <property type="gene ID" value="ONIVA06G15560"/>
</dbReference>
<evidence type="ECO:0000313" key="2">
    <source>
        <dbReference type="EnsemblPlants" id="ONIVA06G15560.1"/>
    </source>
</evidence>
<evidence type="ECO:0000313" key="3">
    <source>
        <dbReference type="Proteomes" id="UP000006591"/>
    </source>
</evidence>
<keyword evidence="1" id="KW-1133">Transmembrane helix</keyword>
<reference evidence="2" key="1">
    <citation type="submission" date="2015-04" db="UniProtKB">
        <authorList>
            <consortium name="EnsemblPlants"/>
        </authorList>
    </citation>
    <scope>IDENTIFICATION</scope>
    <source>
        <strain evidence="2">SL10</strain>
    </source>
</reference>
<organism evidence="2">
    <name type="scientific">Oryza nivara</name>
    <name type="common">Indian wild rice</name>
    <name type="synonym">Oryza sativa f. spontanea</name>
    <dbReference type="NCBI Taxonomy" id="4536"/>
    <lineage>
        <taxon>Eukaryota</taxon>
        <taxon>Viridiplantae</taxon>
        <taxon>Streptophyta</taxon>
        <taxon>Embryophyta</taxon>
        <taxon>Tracheophyta</taxon>
        <taxon>Spermatophyta</taxon>
        <taxon>Magnoliopsida</taxon>
        <taxon>Liliopsida</taxon>
        <taxon>Poales</taxon>
        <taxon>Poaceae</taxon>
        <taxon>BOP clade</taxon>
        <taxon>Oryzoideae</taxon>
        <taxon>Oryzeae</taxon>
        <taxon>Oryzinae</taxon>
        <taxon>Oryza</taxon>
    </lineage>
</organism>
<keyword evidence="1" id="KW-0812">Transmembrane</keyword>
<feature type="transmembrane region" description="Helical" evidence="1">
    <location>
        <begin position="142"/>
        <end position="169"/>
    </location>
</feature>
<reference evidence="2" key="2">
    <citation type="submission" date="2018-04" db="EMBL/GenBank/DDBJ databases">
        <title>OnivRS2 (Oryza nivara Reference Sequence Version 2).</title>
        <authorList>
            <person name="Zhang J."/>
            <person name="Kudrna D."/>
            <person name="Lee S."/>
            <person name="Talag J."/>
            <person name="Rajasekar S."/>
            <person name="Welchert J."/>
            <person name="Hsing Y.-I."/>
            <person name="Wing R.A."/>
        </authorList>
    </citation>
    <scope>NUCLEOTIDE SEQUENCE [LARGE SCALE GENOMIC DNA]</scope>
    <source>
        <strain evidence="2">SL10</strain>
    </source>
</reference>
<protein>
    <submittedName>
        <fullName evidence="2">Uncharacterized protein</fullName>
    </submittedName>
</protein>
<accession>A0A0E0HQ46</accession>
<dbReference type="Gramene" id="ONIVA06G15560.1">
    <property type="protein sequence ID" value="ONIVA06G15560.1"/>
    <property type="gene ID" value="ONIVA06G15560"/>
</dbReference>